<name>A0A5K3G850_MESCO</name>
<dbReference type="AlphaFoldDB" id="A0A5K3G850"/>
<dbReference type="WBParaSite" id="MCU_014782-RA">
    <property type="protein sequence ID" value="MCU_014782-RA"/>
    <property type="gene ID" value="MCU_014782"/>
</dbReference>
<reference evidence="1" key="1">
    <citation type="submission" date="2019-11" db="UniProtKB">
        <authorList>
            <consortium name="WormBaseParasite"/>
        </authorList>
    </citation>
    <scope>IDENTIFICATION</scope>
</reference>
<evidence type="ECO:0000313" key="1">
    <source>
        <dbReference type="WBParaSite" id="MCU_014782-RA"/>
    </source>
</evidence>
<proteinExistence type="predicted"/>
<protein>
    <submittedName>
        <fullName evidence="1">Uncharacterized protein</fullName>
    </submittedName>
</protein>
<accession>A0A5K3G850</accession>
<sequence>MAANQQQQQQRQHQQMQQRFQAAVCRGFSPRIMSSAGAGAISPKSRQSPLPVVHDQTAMAWDSGMLPNQQLTTMLQQGKLFPIMSVAREAFRFTAYRLYYCLLVASDALCV</sequence>
<organism evidence="1">
    <name type="scientific">Mesocestoides corti</name>
    <name type="common">Flatworm</name>
    <dbReference type="NCBI Taxonomy" id="53468"/>
    <lineage>
        <taxon>Eukaryota</taxon>
        <taxon>Metazoa</taxon>
        <taxon>Spiralia</taxon>
        <taxon>Lophotrochozoa</taxon>
        <taxon>Platyhelminthes</taxon>
        <taxon>Cestoda</taxon>
        <taxon>Eucestoda</taxon>
        <taxon>Cyclophyllidea</taxon>
        <taxon>Mesocestoididae</taxon>
        <taxon>Mesocestoides</taxon>
    </lineage>
</organism>